<dbReference type="ESTHER" id="copc7-a8pch2">
    <property type="family name" value="Fungal_carboxylesterase_lipase"/>
</dbReference>
<dbReference type="InterPro" id="IPR029058">
    <property type="entry name" value="AB_hydrolase_fold"/>
</dbReference>
<organism evidence="6 7">
    <name type="scientific">Coprinopsis cinerea (strain Okayama-7 / 130 / ATCC MYA-4618 / FGSC 9003)</name>
    <name type="common">Inky cap fungus</name>
    <name type="synonym">Hormographiella aspergillata</name>
    <dbReference type="NCBI Taxonomy" id="240176"/>
    <lineage>
        <taxon>Eukaryota</taxon>
        <taxon>Fungi</taxon>
        <taxon>Dikarya</taxon>
        <taxon>Basidiomycota</taxon>
        <taxon>Agaricomycotina</taxon>
        <taxon>Agaricomycetes</taxon>
        <taxon>Agaricomycetidae</taxon>
        <taxon>Agaricales</taxon>
        <taxon>Agaricineae</taxon>
        <taxon>Psathyrellaceae</taxon>
        <taxon>Coprinopsis</taxon>
    </lineage>
</organism>
<evidence type="ECO:0000256" key="2">
    <source>
        <dbReference type="ARBA" id="ARBA00022801"/>
    </source>
</evidence>
<feature type="domain" description="Carboxylesterase type B" evidence="5">
    <location>
        <begin position="27"/>
        <end position="259"/>
    </location>
</feature>
<proteinExistence type="inferred from homology"/>
<reference evidence="6 7" key="1">
    <citation type="journal article" date="2010" name="Proc. Natl. Acad. Sci. U.S.A.">
        <title>Insights into evolution of multicellular fungi from the assembled chromosomes of the mushroom Coprinopsis cinerea (Coprinus cinereus).</title>
        <authorList>
            <person name="Stajich J.E."/>
            <person name="Wilke S.K."/>
            <person name="Ahren D."/>
            <person name="Au C.H."/>
            <person name="Birren B.W."/>
            <person name="Borodovsky M."/>
            <person name="Burns C."/>
            <person name="Canback B."/>
            <person name="Casselton L.A."/>
            <person name="Cheng C.K."/>
            <person name="Deng J."/>
            <person name="Dietrich F.S."/>
            <person name="Fargo D.C."/>
            <person name="Farman M.L."/>
            <person name="Gathman A.C."/>
            <person name="Goldberg J."/>
            <person name="Guigo R."/>
            <person name="Hoegger P.J."/>
            <person name="Hooker J.B."/>
            <person name="Huggins A."/>
            <person name="James T.Y."/>
            <person name="Kamada T."/>
            <person name="Kilaru S."/>
            <person name="Kodira C."/>
            <person name="Kues U."/>
            <person name="Kupfer D."/>
            <person name="Kwan H.S."/>
            <person name="Lomsadze A."/>
            <person name="Li W."/>
            <person name="Lilly W.W."/>
            <person name="Ma L.J."/>
            <person name="Mackey A.J."/>
            <person name="Manning G."/>
            <person name="Martin F."/>
            <person name="Muraguchi H."/>
            <person name="Natvig D.O."/>
            <person name="Palmerini H."/>
            <person name="Ramesh M.A."/>
            <person name="Rehmeyer C.J."/>
            <person name="Roe B.A."/>
            <person name="Shenoy N."/>
            <person name="Stanke M."/>
            <person name="Ter-Hovhannisyan V."/>
            <person name="Tunlid A."/>
            <person name="Velagapudi R."/>
            <person name="Vision T.J."/>
            <person name="Zeng Q."/>
            <person name="Zolan M.E."/>
            <person name="Pukkila P.J."/>
        </authorList>
    </citation>
    <scope>NUCLEOTIDE SEQUENCE [LARGE SCALE GENOMIC DNA]</scope>
    <source>
        <strain evidence="7">Okayama-7 / 130 / ATCC MYA-4618 / FGSC 9003</strain>
    </source>
</reference>
<evidence type="ECO:0000259" key="5">
    <source>
        <dbReference type="Pfam" id="PF00135"/>
    </source>
</evidence>
<feature type="compositionally biased region" description="Basic residues" evidence="4">
    <location>
        <begin position="367"/>
        <end position="385"/>
    </location>
</feature>
<dbReference type="OMA" id="KMYQVVA"/>
<evidence type="ECO:0000313" key="7">
    <source>
        <dbReference type="Proteomes" id="UP000001861"/>
    </source>
</evidence>
<gene>
    <name evidence="6" type="ORF">CC1G_05282</name>
</gene>
<dbReference type="EMBL" id="AACS02000011">
    <property type="protein sequence ID" value="EAU81452.2"/>
    <property type="molecule type" value="Genomic_DNA"/>
</dbReference>
<dbReference type="EC" id="3.1.1.-" evidence="3"/>
<feature type="compositionally biased region" description="Basic residues" evidence="4">
    <location>
        <begin position="329"/>
        <end position="339"/>
    </location>
</feature>
<dbReference type="KEGG" id="cci:CC1G_05282"/>
<dbReference type="Pfam" id="PF00135">
    <property type="entry name" value="COesterase"/>
    <property type="match status" value="1"/>
</dbReference>
<evidence type="ECO:0000256" key="4">
    <source>
        <dbReference type="SAM" id="MobiDB-lite"/>
    </source>
</evidence>
<evidence type="ECO:0000313" key="6">
    <source>
        <dbReference type="EMBL" id="EAU81452.2"/>
    </source>
</evidence>
<dbReference type="STRING" id="240176.A8PCH2"/>
<name>A8PCH2_COPC7</name>
<dbReference type="OrthoDB" id="3200163at2759"/>
<comment type="caution">
    <text evidence="6">The sequence shown here is derived from an EMBL/GenBank/DDBJ whole genome shotgun (WGS) entry which is preliminary data.</text>
</comment>
<feature type="region of interest" description="Disordered" evidence="4">
    <location>
        <begin position="319"/>
        <end position="385"/>
    </location>
</feature>
<feature type="compositionally biased region" description="Polar residues" evidence="4">
    <location>
        <begin position="354"/>
        <end position="364"/>
    </location>
</feature>
<accession>A8PCH2</accession>
<dbReference type="Gene3D" id="3.40.50.1820">
    <property type="entry name" value="alpha/beta hydrolase"/>
    <property type="match status" value="1"/>
</dbReference>
<dbReference type="eggNOG" id="KOG4389">
    <property type="taxonomic scope" value="Eukaryota"/>
</dbReference>
<dbReference type="Proteomes" id="UP000001861">
    <property type="component" value="Unassembled WGS sequence"/>
</dbReference>
<keyword evidence="2 3" id="KW-0378">Hydrolase</keyword>
<dbReference type="InterPro" id="IPR019826">
    <property type="entry name" value="Carboxylesterase_B_AS"/>
</dbReference>
<keyword evidence="7" id="KW-1185">Reference proteome</keyword>
<dbReference type="VEuPathDB" id="FungiDB:CC1G_05282"/>
<dbReference type="InParanoid" id="A8PCH2"/>
<comment type="similarity">
    <text evidence="1 3">Belongs to the type-B carboxylesterase/lipase family.</text>
</comment>
<dbReference type="SUPFAM" id="SSF53474">
    <property type="entry name" value="alpha/beta-Hydrolases"/>
    <property type="match status" value="1"/>
</dbReference>
<dbReference type="InterPro" id="IPR002018">
    <property type="entry name" value="CarbesteraseB"/>
</dbReference>
<dbReference type="AlphaFoldDB" id="A8PCH2"/>
<dbReference type="PROSITE" id="PS00122">
    <property type="entry name" value="CARBOXYLESTERASE_B_1"/>
    <property type="match status" value="1"/>
</dbReference>
<dbReference type="HOGENOM" id="CLU_006586_14_2_1"/>
<evidence type="ECO:0000256" key="3">
    <source>
        <dbReference type="RuleBase" id="RU361235"/>
    </source>
</evidence>
<protein>
    <recommendedName>
        <fullName evidence="3">Carboxylic ester hydrolase</fullName>
        <ecNumber evidence="3">3.1.1.-</ecNumber>
    </recommendedName>
</protein>
<dbReference type="GO" id="GO:0016787">
    <property type="term" value="F:hydrolase activity"/>
    <property type="evidence" value="ECO:0007669"/>
    <property type="project" value="UniProtKB-KW"/>
</dbReference>
<dbReference type="PANTHER" id="PTHR43142">
    <property type="entry name" value="CARBOXYLIC ESTER HYDROLASE"/>
    <property type="match status" value="1"/>
</dbReference>
<sequence>MSDLQHSSLELRSVKRRHKALNTTFVGIEHPLSTPEAPVHQFLGIKYASIPARFRQSILHTTYPPLTDASKHGPICPQAANCKPAEELLFGVADSELPSQTLKHDEFECLNLNITCPAGLTANSRVPVMLWIHGGAGSSWVYDGIHLVQKGMEVGKLVIVVTFNYRIGLLGFAASPMLQEDNKLSGDEGTGNYGLRDQQRCLEWLHRHIGEFGGDPTNITLFGASSGAADIICHLLSKANETKPSFARAIVQSAVFEPTVPDVNSAGWQLSRLMSSLQVTDMESLRALKVEKLCGLGQCLRAVDDGVFFRDGWKSYFSHSHSHDDGERRSHRSTNKKQTPHIPKESFLRAVSPTRLSPNLLTVPSRSRSRSRTRSLTRRDRSRSRTPVRELVQPLIIGDCSTDSLLWSLPISLWTSAAVVRRLKAICLSLAKANTIARAYDISSYTPEEEIAERVLDLVNDARVAWPTECIFQNAKRERGGRGVWRYVFDQEGPARGIPHHAADIMYLFDTVPLPESVLASAQEDTFFDGPFDVSDDEDDLHSPIDFNDADWETTPVDEFSYTRVRDAMQERWIAFAHGEAPWREDRVFVFGPEGETGERSASIFEGRRRKHVWKEALEPLGHALVQKIGVELSRGPCGSQ</sequence>
<dbReference type="RefSeq" id="XP_001840396.2">
    <property type="nucleotide sequence ID" value="XM_001840344.2"/>
</dbReference>
<dbReference type="PANTHER" id="PTHR43142:SF5">
    <property type="entry name" value="CARBOXYLIC ESTER HYDROLASE"/>
    <property type="match status" value="1"/>
</dbReference>
<evidence type="ECO:0000256" key="1">
    <source>
        <dbReference type="ARBA" id="ARBA00005964"/>
    </source>
</evidence>
<dbReference type="GeneID" id="6017038"/>